<evidence type="ECO:0000313" key="5">
    <source>
        <dbReference type="Proteomes" id="UP001373496"/>
    </source>
</evidence>
<evidence type="ECO:0000259" key="2">
    <source>
        <dbReference type="PROSITE" id="PS50112"/>
    </source>
</evidence>
<comment type="caution">
    <text evidence="4">The sequence shown here is derived from an EMBL/GenBank/DDBJ whole genome shotgun (WGS) entry which is preliminary data.</text>
</comment>
<dbReference type="NCBIfam" id="TIGR00229">
    <property type="entry name" value="sensory_box"/>
    <property type="match status" value="1"/>
</dbReference>
<evidence type="ECO:0000313" key="4">
    <source>
        <dbReference type="EMBL" id="MEI4279516.1"/>
    </source>
</evidence>
<dbReference type="SMART" id="SM00331">
    <property type="entry name" value="PP2C_SIG"/>
    <property type="match status" value="1"/>
</dbReference>
<protein>
    <submittedName>
        <fullName evidence="4">SpoIIE family protein phosphatase</fullName>
    </submittedName>
</protein>
<dbReference type="Proteomes" id="UP001373496">
    <property type="component" value="Unassembled WGS sequence"/>
</dbReference>
<dbReference type="InterPro" id="IPR036457">
    <property type="entry name" value="PPM-type-like_dom_sf"/>
</dbReference>
<dbReference type="InterPro" id="IPR035965">
    <property type="entry name" value="PAS-like_dom_sf"/>
</dbReference>
<dbReference type="InterPro" id="IPR029016">
    <property type="entry name" value="GAF-like_dom_sf"/>
</dbReference>
<name>A0ABU8E791_9ACTN</name>
<feature type="domain" description="PAC" evidence="3">
    <location>
        <begin position="98"/>
        <end position="152"/>
    </location>
</feature>
<dbReference type="CDD" id="cd00130">
    <property type="entry name" value="PAS"/>
    <property type="match status" value="1"/>
</dbReference>
<dbReference type="PANTHER" id="PTHR43156:SF2">
    <property type="entry name" value="STAGE II SPORULATION PROTEIN E"/>
    <property type="match status" value="1"/>
</dbReference>
<organism evidence="4 5">
    <name type="scientific">Klenkia terrae</name>
    <dbReference type="NCBI Taxonomy" id="1052259"/>
    <lineage>
        <taxon>Bacteria</taxon>
        <taxon>Bacillati</taxon>
        <taxon>Actinomycetota</taxon>
        <taxon>Actinomycetes</taxon>
        <taxon>Geodermatophilales</taxon>
        <taxon>Geodermatophilaceae</taxon>
        <taxon>Klenkia</taxon>
    </lineage>
</organism>
<dbReference type="SUPFAM" id="SSF81606">
    <property type="entry name" value="PP2C-like"/>
    <property type="match status" value="1"/>
</dbReference>
<dbReference type="InterPro" id="IPR000700">
    <property type="entry name" value="PAS-assoc_C"/>
</dbReference>
<sequence>MHPRSSAPGDAWPPAGTAISEVELQELRERAVVATDICFTISDPRLPGNPLVWVNPAFERVTGYTVEESVGRNCKFLQGPDTDQAAVTRLVGDLAARGSSAVTLLNHRADGTAFWNYVVVNSVIDRAGELVGFVGVQTDVTARVVADAERAAALAAEQSARQAAERAQAVAEAARARMTLMAEATTALGASLDMTELQQRLARLCVPLLADWVAISEVDETGVVTSITCEHRAGEAAREPTEQMSAQFLGRRFPDTSPTARAMATGRPVVVSGLTAEAMQPWTRGLHGTPVLDDLGTGSVAAFPLTSRSGTWGVFVLVRQTPEGFDEDDVEVAQDLGRRAGQALDNARRYAREASVAETLQHALLPELPTIPGVLAAAHYTAASTTASVGGDFYDLLPLPGRSVGVVIGDVTGHDITAAAAMGQLRGLLRSEAWAVDAPDPAEVLGRVDRLLEVLGLPVMATALLLRATPPATGDPHGSWTVECANAGHPPALLRTPDGEVSVFCDEHGMLLGTGMSQERPARTATSSEVPAGSQLLLYTDGLVEQPSAAGSAERDIDEGMDRLGRLWAALPRTTHPEDACRAFDDLVVERSDDIALLVVRLGTAAG</sequence>
<dbReference type="Pfam" id="PF13426">
    <property type="entry name" value="PAS_9"/>
    <property type="match status" value="1"/>
</dbReference>
<gene>
    <name evidence="4" type="ORF">UXQ13_13680</name>
</gene>
<dbReference type="Pfam" id="PF07228">
    <property type="entry name" value="SpoIIE"/>
    <property type="match status" value="1"/>
</dbReference>
<dbReference type="InterPro" id="IPR001610">
    <property type="entry name" value="PAC"/>
</dbReference>
<dbReference type="SMART" id="SM00086">
    <property type="entry name" value="PAC"/>
    <property type="match status" value="1"/>
</dbReference>
<dbReference type="RefSeq" id="WP_336392447.1">
    <property type="nucleotide sequence ID" value="NZ_JBAPLV010000014.1"/>
</dbReference>
<dbReference type="Gene3D" id="3.60.40.10">
    <property type="entry name" value="PPM-type phosphatase domain"/>
    <property type="match status" value="1"/>
</dbReference>
<keyword evidence="5" id="KW-1185">Reference proteome</keyword>
<proteinExistence type="predicted"/>
<dbReference type="PROSITE" id="PS50112">
    <property type="entry name" value="PAS"/>
    <property type="match status" value="1"/>
</dbReference>
<dbReference type="Pfam" id="PF13185">
    <property type="entry name" value="GAF_2"/>
    <property type="match status" value="1"/>
</dbReference>
<dbReference type="SUPFAM" id="SSF55785">
    <property type="entry name" value="PYP-like sensor domain (PAS domain)"/>
    <property type="match status" value="1"/>
</dbReference>
<reference evidence="4 5" key="1">
    <citation type="submission" date="2024-03" db="EMBL/GenBank/DDBJ databases">
        <title>Draft genome sequence of Klenkia terrae.</title>
        <authorList>
            <person name="Duangmal K."/>
            <person name="Chantavorakit T."/>
        </authorList>
    </citation>
    <scope>NUCLEOTIDE SEQUENCE [LARGE SCALE GENOMIC DNA]</scope>
    <source>
        <strain evidence="4 5">JCM 17786</strain>
    </source>
</reference>
<dbReference type="PROSITE" id="PS50113">
    <property type="entry name" value="PAC"/>
    <property type="match status" value="1"/>
</dbReference>
<dbReference type="EMBL" id="JBAPLV010000014">
    <property type="protein sequence ID" value="MEI4279516.1"/>
    <property type="molecule type" value="Genomic_DNA"/>
</dbReference>
<dbReference type="PANTHER" id="PTHR43156">
    <property type="entry name" value="STAGE II SPORULATION PROTEIN E-RELATED"/>
    <property type="match status" value="1"/>
</dbReference>
<dbReference type="Gene3D" id="3.30.450.20">
    <property type="entry name" value="PAS domain"/>
    <property type="match status" value="1"/>
</dbReference>
<dbReference type="SUPFAM" id="SSF55781">
    <property type="entry name" value="GAF domain-like"/>
    <property type="match status" value="1"/>
</dbReference>
<dbReference type="Gene3D" id="3.30.450.40">
    <property type="match status" value="1"/>
</dbReference>
<evidence type="ECO:0000259" key="3">
    <source>
        <dbReference type="PROSITE" id="PS50113"/>
    </source>
</evidence>
<dbReference type="SMART" id="SM00065">
    <property type="entry name" value="GAF"/>
    <property type="match status" value="1"/>
</dbReference>
<feature type="domain" description="PAS" evidence="2">
    <location>
        <begin position="51"/>
        <end position="73"/>
    </location>
</feature>
<evidence type="ECO:0000256" key="1">
    <source>
        <dbReference type="ARBA" id="ARBA00022801"/>
    </source>
</evidence>
<dbReference type="InterPro" id="IPR001932">
    <property type="entry name" value="PPM-type_phosphatase-like_dom"/>
</dbReference>
<accession>A0ABU8E791</accession>
<dbReference type="InterPro" id="IPR052016">
    <property type="entry name" value="Bact_Sigma-Reg"/>
</dbReference>
<dbReference type="InterPro" id="IPR003018">
    <property type="entry name" value="GAF"/>
</dbReference>
<keyword evidence="1" id="KW-0378">Hydrolase</keyword>
<dbReference type="InterPro" id="IPR000014">
    <property type="entry name" value="PAS"/>
</dbReference>